<dbReference type="Gene3D" id="3.20.20.30">
    <property type="entry name" value="Luciferase-like domain"/>
    <property type="match status" value="1"/>
</dbReference>
<dbReference type="PANTHER" id="PTHR43244:SF1">
    <property type="entry name" value="5,10-METHYLENETETRAHYDROMETHANOPTERIN REDUCTASE"/>
    <property type="match status" value="1"/>
</dbReference>
<organism evidence="3 4">
    <name type="scientific">Nocardia rhizosphaerihabitans</name>
    <dbReference type="NCBI Taxonomy" id="1691570"/>
    <lineage>
        <taxon>Bacteria</taxon>
        <taxon>Bacillati</taxon>
        <taxon>Actinomycetota</taxon>
        <taxon>Actinomycetes</taxon>
        <taxon>Mycobacteriales</taxon>
        <taxon>Nocardiaceae</taxon>
        <taxon>Nocardia</taxon>
    </lineage>
</organism>
<name>A0ABQ2KF15_9NOCA</name>
<dbReference type="Pfam" id="PF00296">
    <property type="entry name" value="Bac_luciferase"/>
    <property type="match status" value="1"/>
</dbReference>
<dbReference type="InterPro" id="IPR036661">
    <property type="entry name" value="Luciferase-like_sf"/>
</dbReference>
<comment type="caution">
    <text evidence="3">The sequence shown here is derived from an EMBL/GenBank/DDBJ whole genome shotgun (WGS) entry which is preliminary data.</text>
</comment>
<dbReference type="EMBL" id="BMNE01000003">
    <property type="protein sequence ID" value="GGN80831.1"/>
    <property type="molecule type" value="Genomic_DNA"/>
</dbReference>
<evidence type="ECO:0000313" key="4">
    <source>
        <dbReference type="Proteomes" id="UP000658127"/>
    </source>
</evidence>
<accession>A0ABQ2KF15</accession>
<evidence type="ECO:0000313" key="3">
    <source>
        <dbReference type="EMBL" id="GGN80831.1"/>
    </source>
</evidence>
<evidence type="ECO:0000256" key="1">
    <source>
        <dbReference type="ARBA" id="ARBA00023002"/>
    </source>
</evidence>
<dbReference type="SUPFAM" id="SSF51679">
    <property type="entry name" value="Bacterial luciferase-like"/>
    <property type="match status" value="1"/>
</dbReference>
<dbReference type="NCBIfam" id="TIGR03857">
    <property type="entry name" value="F420_MSMEG_2249"/>
    <property type="match status" value="1"/>
</dbReference>
<dbReference type="CDD" id="cd01097">
    <property type="entry name" value="Tetrahydromethanopterin_reductase"/>
    <property type="match status" value="1"/>
</dbReference>
<evidence type="ECO:0000259" key="2">
    <source>
        <dbReference type="Pfam" id="PF00296"/>
    </source>
</evidence>
<feature type="domain" description="Luciferase-like" evidence="2">
    <location>
        <begin position="12"/>
        <end position="216"/>
    </location>
</feature>
<sequence>MNRELGCYLLAGASDDPRKIIDEVRVAEELDLGTAFISERFDVKEAVTLSGAAGAASERIRIATAATNHNTRHPMVTAAYATTMHRLTRGRFMLGLGRGGAKAFASWNLPAVTTAQLEDFAGLMRRLWRGETVRDHDGPAGRFARLRLDSRFDEAIPLGLVAFGPQTLALGGRAFDEVVLHTYFTDETLARSVGIVKEAAERAGRDPESVRVWSCYATIGDHIPESRRLRGTVGRLATYLQIYGDLLVSTNRWDPDVLGRFRADPVVAGIRGAIDSVATDEQIEHISGLLPAEWLGVAARGSARQCAAGVRAQLSVGADAVIMHGATPTELAPVVAAYRELAVGER</sequence>
<dbReference type="PANTHER" id="PTHR43244">
    <property type="match status" value="1"/>
</dbReference>
<dbReference type="Proteomes" id="UP000658127">
    <property type="component" value="Unassembled WGS sequence"/>
</dbReference>
<dbReference type="RefSeq" id="WP_189028477.1">
    <property type="nucleotide sequence ID" value="NZ_BMNE01000003.1"/>
</dbReference>
<proteinExistence type="predicted"/>
<keyword evidence="4" id="KW-1185">Reference proteome</keyword>
<dbReference type="InterPro" id="IPR050564">
    <property type="entry name" value="F420-G6PD/mer"/>
</dbReference>
<protein>
    <submittedName>
        <fullName evidence="3">LLM class F420-dependent oxidoreductase</fullName>
    </submittedName>
</protein>
<dbReference type="InterPro" id="IPR022378">
    <property type="entry name" value="F420_OxRdatse_MSMEG2249_pred"/>
</dbReference>
<gene>
    <name evidence="3" type="ORF">GCM10011610_30570</name>
</gene>
<dbReference type="InterPro" id="IPR011251">
    <property type="entry name" value="Luciferase-like_dom"/>
</dbReference>
<reference evidence="4" key="1">
    <citation type="journal article" date="2019" name="Int. J. Syst. Evol. Microbiol.">
        <title>The Global Catalogue of Microorganisms (GCM) 10K type strain sequencing project: providing services to taxonomists for standard genome sequencing and annotation.</title>
        <authorList>
            <consortium name="The Broad Institute Genomics Platform"/>
            <consortium name="The Broad Institute Genome Sequencing Center for Infectious Disease"/>
            <person name="Wu L."/>
            <person name="Ma J."/>
        </authorList>
    </citation>
    <scope>NUCLEOTIDE SEQUENCE [LARGE SCALE GENOMIC DNA]</scope>
    <source>
        <strain evidence="4">CGMCC 4.7329</strain>
    </source>
</reference>
<keyword evidence="1" id="KW-0560">Oxidoreductase</keyword>